<dbReference type="Gene3D" id="3.90.180.10">
    <property type="entry name" value="Medium-chain alcohol dehydrogenases, catalytic domain"/>
    <property type="match status" value="1"/>
</dbReference>
<dbReference type="InterPro" id="IPR036291">
    <property type="entry name" value="NAD(P)-bd_dom_sf"/>
</dbReference>
<dbReference type="CDD" id="cd08288">
    <property type="entry name" value="MDR_yhdh"/>
    <property type="match status" value="1"/>
</dbReference>
<keyword evidence="3" id="KW-1185">Reference proteome</keyword>
<dbReference type="InterPro" id="IPR013149">
    <property type="entry name" value="ADH-like_C"/>
</dbReference>
<proteinExistence type="predicted"/>
<evidence type="ECO:0000313" key="3">
    <source>
        <dbReference type="Proteomes" id="UP000317730"/>
    </source>
</evidence>
<dbReference type="AlphaFoldDB" id="A0A4Y3TS30"/>
<dbReference type="Pfam" id="PF08240">
    <property type="entry name" value="ADH_N"/>
    <property type="match status" value="1"/>
</dbReference>
<dbReference type="PANTHER" id="PTHR43677">
    <property type="entry name" value="SHORT-CHAIN DEHYDROGENASE/REDUCTASE"/>
    <property type="match status" value="1"/>
</dbReference>
<accession>A0A4Y3TS30</accession>
<protein>
    <submittedName>
        <fullName evidence="2">Alcohol dehydrogenase</fullName>
    </submittedName>
</protein>
<dbReference type="OrthoDB" id="9782155at2"/>
<dbReference type="PANTHER" id="PTHR43677:SF1">
    <property type="entry name" value="ACRYLYL-COA REDUCTASE ACUI-RELATED"/>
    <property type="match status" value="1"/>
</dbReference>
<gene>
    <name evidence="2" type="primary">yhdH</name>
    <name evidence="2" type="ORF">APE01nite_16180</name>
</gene>
<dbReference type="EMBL" id="BJMV01000007">
    <property type="protein sequence ID" value="GEB85821.1"/>
    <property type="molecule type" value="Genomic_DNA"/>
</dbReference>
<dbReference type="NCBIfam" id="TIGR02823">
    <property type="entry name" value="oxido_YhdH"/>
    <property type="match status" value="1"/>
</dbReference>
<organism evidence="2 3">
    <name type="scientific">Acetobacter peroxydans</name>
    <dbReference type="NCBI Taxonomy" id="104098"/>
    <lineage>
        <taxon>Bacteria</taxon>
        <taxon>Pseudomonadati</taxon>
        <taxon>Pseudomonadota</taxon>
        <taxon>Alphaproteobacteria</taxon>
        <taxon>Acetobacterales</taxon>
        <taxon>Acetobacteraceae</taxon>
        <taxon>Acetobacter</taxon>
    </lineage>
</organism>
<dbReference type="RefSeq" id="WP_141376369.1">
    <property type="nucleotide sequence ID" value="NZ_BAPL01000025.1"/>
</dbReference>
<dbReference type="InterPro" id="IPR014188">
    <property type="entry name" value="Acrylyl-CoA_reductase_AcuI"/>
</dbReference>
<sequence length="330" mass="34617">MFEALYIEKTAEGAQHVALRTLPDEALPQGDVTVRVLWSSLNYKDALAITGRGPVVRAWPMVPGVDAAGIVEQTTSPAFQVGQTVVLNGCGAGELHWGGYAQRLRVPADWLVSLPAGLDAFQAMALGTAGFTAMLCVMALEREGVRPSDGPVLVTGATGGVGSVAVMLLARLGYEVVAVTGRLEEQPYLQSLGAHEALPRALFEAPLRPLEKARWAGAVDVAGGHVLAAVCAGMRPQGVVTACGLAGGMDFPATVAPFILRGVTLVGIDSVMCPRPLRQTAWQRLAELVDLKRLAGLSRTVPLAAVPQAAEDLLESRLKGRIVVEIPQPA</sequence>
<comment type="caution">
    <text evidence="2">The sequence shown here is derived from an EMBL/GenBank/DDBJ whole genome shotgun (WGS) entry which is preliminary data.</text>
</comment>
<dbReference type="Pfam" id="PF00107">
    <property type="entry name" value="ADH_zinc_N"/>
    <property type="match status" value="1"/>
</dbReference>
<dbReference type="InterPro" id="IPR051397">
    <property type="entry name" value="Zn-ADH-like_protein"/>
</dbReference>
<feature type="domain" description="Enoyl reductase (ER)" evidence="1">
    <location>
        <begin position="13"/>
        <end position="324"/>
    </location>
</feature>
<evidence type="ECO:0000259" key="1">
    <source>
        <dbReference type="SMART" id="SM00829"/>
    </source>
</evidence>
<dbReference type="SUPFAM" id="SSF50129">
    <property type="entry name" value="GroES-like"/>
    <property type="match status" value="1"/>
</dbReference>
<dbReference type="InterPro" id="IPR011032">
    <property type="entry name" value="GroES-like_sf"/>
</dbReference>
<dbReference type="Proteomes" id="UP000317730">
    <property type="component" value="Unassembled WGS sequence"/>
</dbReference>
<name>A0A4Y3TS30_9PROT</name>
<dbReference type="Gene3D" id="3.40.50.720">
    <property type="entry name" value="NAD(P)-binding Rossmann-like Domain"/>
    <property type="match status" value="1"/>
</dbReference>
<dbReference type="InterPro" id="IPR013154">
    <property type="entry name" value="ADH-like_N"/>
</dbReference>
<dbReference type="GO" id="GO:0043957">
    <property type="term" value="F:acryloyl-CoA reductase (NADPH) activity"/>
    <property type="evidence" value="ECO:0007669"/>
    <property type="project" value="TreeGrafter"/>
</dbReference>
<reference evidence="2 3" key="1">
    <citation type="submission" date="2019-06" db="EMBL/GenBank/DDBJ databases">
        <title>Whole genome shotgun sequence of Acetobacter peroxydans NBRC 13755.</title>
        <authorList>
            <person name="Hosoyama A."/>
            <person name="Uohara A."/>
            <person name="Ohji S."/>
            <person name="Ichikawa N."/>
        </authorList>
    </citation>
    <scope>NUCLEOTIDE SEQUENCE [LARGE SCALE GENOMIC DNA]</scope>
    <source>
        <strain evidence="2 3">NBRC 13755</strain>
    </source>
</reference>
<dbReference type="SUPFAM" id="SSF51735">
    <property type="entry name" value="NAD(P)-binding Rossmann-fold domains"/>
    <property type="match status" value="1"/>
</dbReference>
<dbReference type="SMART" id="SM00829">
    <property type="entry name" value="PKS_ER"/>
    <property type="match status" value="1"/>
</dbReference>
<dbReference type="InterPro" id="IPR020843">
    <property type="entry name" value="ER"/>
</dbReference>
<evidence type="ECO:0000313" key="2">
    <source>
        <dbReference type="EMBL" id="GEB85821.1"/>
    </source>
</evidence>